<dbReference type="EMBL" id="JAZDWU010000002">
    <property type="protein sequence ID" value="KAL0011433.1"/>
    <property type="molecule type" value="Genomic_DNA"/>
</dbReference>
<gene>
    <name evidence="2" type="ORF">SO802_006541</name>
</gene>
<sequence>MTRFVSLFGLLMLYMVMREDIRCGISRIIEICCKRSPADYIKLNEAKVLPFEIQSLQFKADFLRMELDSLEELTRDLKMWKKSYFWIENDRIRTEHKIYKYQAENYNLEKANKELLQQIKVFVGAMESVKALTRNADEEKRIAKIEGEKTEQSRLLPYNKD</sequence>
<accession>A0AAW2DL97</accession>
<keyword evidence="3" id="KW-1185">Reference proteome</keyword>
<feature type="signal peptide" evidence="1">
    <location>
        <begin position="1"/>
        <end position="18"/>
    </location>
</feature>
<name>A0AAW2DL97_9ROSI</name>
<protein>
    <submittedName>
        <fullName evidence="2">Uncharacterized protein</fullName>
    </submittedName>
</protein>
<organism evidence="2 3">
    <name type="scientific">Lithocarpus litseifolius</name>
    <dbReference type="NCBI Taxonomy" id="425828"/>
    <lineage>
        <taxon>Eukaryota</taxon>
        <taxon>Viridiplantae</taxon>
        <taxon>Streptophyta</taxon>
        <taxon>Embryophyta</taxon>
        <taxon>Tracheophyta</taxon>
        <taxon>Spermatophyta</taxon>
        <taxon>Magnoliopsida</taxon>
        <taxon>eudicotyledons</taxon>
        <taxon>Gunneridae</taxon>
        <taxon>Pentapetalae</taxon>
        <taxon>rosids</taxon>
        <taxon>fabids</taxon>
        <taxon>Fagales</taxon>
        <taxon>Fagaceae</taxon>
        <taxon>Lithocarpus</taxon>
    </lineage>
</organism>
<comment type="caution">
    <text evidence="2">The sequence shown here is derived from an EMBL/GenBank/DDBJ whole genome shotgun (WGS) entry which is preliminary data.</text>
</comment>
<evidence type="ECO:0000313" key="2">
    <source>
        <dbReference type="EMBL" id="KAL0011433.1"/>
    </source>
</evidence>
<feature type="chain" id="PRO_5043822619" evidence="1">
    <location>
        <begin position="19"/>
        <end position="161"/>
    </location>
</feature>
<keyword evidence="1" id="KW-0732">Signal</keyword>
<evidence type="ECO:0000256" key="1">
    <source>
        <dbReference type="SAM" id="SignalP"/>
    </source>
</evidence>
<dbReference type="Proteomes" id="UP001459277">
    <property type="component" value="Unassembled WGS sequence"/>
</dbReference>
<proteinExistence type="predicted"/>
<dbReference type="AlphaFoldDB" id="A0AAW2DL97"/>
<evidence type="ECO:0000313" key="3">
    <source>
        <dbReference type="Proteomes" id="UP001459277"/>
    </source>
</evidence>
<reference evidence="2 3" key="1">
    <citation type="submission" date="2024-01" db="EMBL/GenBank/DDBJ databases">
        <title>A telomere-to-telomere, gap-free genome of sweet tea (Lithocarpus litseifolius).</title>
        <authorList>
            <person name="Zhou J."/>
        </authorList>
    </citation>
    <scope>NUCLEOTIDE SEQUENCE [LARGE SCALE GENOMIC DNA]</scope>
    <source>
        <strain evidence="2">Zhou-2022a</strain>
        <tissue evidence="2">Leaf</tissue>
    </source>
</reference>